<keyword evidence="3 6" id="KW-0812">Transmembrane</keyword>
<evidence type="ECO:0000256" key="5">
    <source>
        <dbReference type="ARBA" id="ARBA00023136"/>
    </source>
</evidence>
<keyword evidence="5 6" id="KW-0472">Membrane</keyword>
<dbReference type="EMBL" id="BGZK01000028">
    <property type="protein sequence ID" value="GBP07917.1"/>
    <property type="molecule type" value="Genomic_DNA"/>
</dbReference>
<evidence type="ECO:0000256" key="2">
    <source>
        <dbReference type="ARBA" id="ARBA00004236"/>
    </source>
</evidence>
<dbReference type="GO" id="GO:0016020">
    <property type="term" value="C:membrane"/>
    <property type="evidence" value="ECO:0007669"/>
    <property type="project" value="UniProtKB-SubCell"/>
</dbReference>
<evidence type="ECO:0000256" key="1">
    <source>
        <dbReference type="ARBA" id="ARBA00004141"/>
    </source>
</evidence>
<dbReference type="PANTHER" id="PTHR23507">
    <property type="entry name" value="ZGC:174356"/>
    <property type="match status" value="1"/>
</dbReference>
<accession>A0A4C1T385</accession>
<dbReference type="PRINTS" id="PR01035">
    <property type="entry name" value="TCRTETA"/>
</dbReference>
<dbReference type="InterPro" id="IPR036259">
    <property type="entry name" value="MFS_trans_sf"/>
</dbReference>
<feature type="transmembrane region" description="Helical" evidence="6">
    <location>
        <begin position="86"/>
        <end position="107"/>
    </location>
</feature>
<dbReference type="Pfam" id="PF07690">
    <property type="entry name" value="MFS_1"/>
    <property type="match status" value="1"/>
</dbReference>
<dbReference type="GO" id="GO:0022857">
    <property type="term" value="F:transmembrane transporter activity"/>
    <property type="evidence" value="ECO:0007669"/>
    <property type="project" value="InterPro"/>
</dbReference>
<evidence type="ECO:0008006" key="9">
    <source>
        <dbReference type="Google" id="ProtNLM"/>
    </source>
</evidence>
<feature type="transmembrane region" description="Helical" evidence="6">
    <location>
        <begin position="240"/>
        <end position="262"/>
    </location>
</feature>
<reference evidence="7 8" key="1">
    <citation type="journal article" date="2019" name="Commun. Biol.">
        <title>The bagworm genome reveals a unique fibroin gene that provides high tensile strength.</title>
        <authorList>
            <person name="Kono N."/>
            <person name="Nakamura H."/>
            <person name="Ohtoshi R."/>
            <person name="Tomita M."/>
            <person name="Numata K."/>
            <person name="Arakawa K."/>
        </authorList>
    </citation>
    <scope>NUCLEOTIDE SEQUENCE [LARGE SCALE GENOMIC DNA]</scope>
</reference>
<name>A0A4C1T385_EUMVA</name>
<feature type="transmembrane region" description="Helical" evidence="6">
    <location>
        <begin position="51"/>
        <end position="74"/>
    </location>
</feature>
<dbReference type="OrthoDB" id="430300at2759"/>
<feature type="transmembrane region" description="Helical" evidence="6">
    <location>
        <begin position="180"/>
        <end position="201"/>
    </location>
</feature>
<keyword evidence="8" id="KW-1185">Reference proteome</keyword>
<keyword evidence="4 6" id="KW-1133">Transmembrane helix</keyword>
<dbReference type="InterPro" id="IPR001958">
    <property type="entry name" value="Tet-R_TetA/multi-R_MdtG-like"/>
</dbReference>
<feature type="transmembrane region" description="Helical" evidence="6">
    <location>
        <begin position="113"/>
        <end position="140"/>
    </location>
</feature>
<feature type="transmembrane region" description="Helical" evidence="6">
    <location>
        <begin position="305"/>
        <end position="325"/>
    </location>
</feature>
<gene>
    <name evidence="7" type="ORF">EVAR_78072_1</name>
</gene>
<evidence type="ECO:0000313" key="7">
    <source>
        <dbReference type="EMBL" id="GBP07917.1"/>
    </source>
</evidence>
<feature type="transmembrane region" description="Helical" evidence="6">
    <location>
        <begin position="398"/>
        <end position="419"/>
    </location>
</feature>
<evidence type="ECO:0000256" key="4">
    <source>
        <dbReference type="ARBA" id="ARBA00022989"/>
    </source>
</evidence>
<feature type="transmembrane region" description="Helical" evidence="6">
    <location>
        <begin position="364"/>
        <end position="386"/>
    </location>
</feature>
<protein>
    <recommendedName>
        <fullName evidence="9">Proton-coupled folate transporter</fullName>
    </recommendedName>
</protein>
<dbReference type="SUPFAM" id="SSF103473">
    <property type="entry name" value="MFS general substrate transporter"/>
    <property type="match status" value="1"/>
</dbReference>
<feature type="transmembrane region" description="Helical" evidence="6">
    <location>
        <begin position="152"/>
        <end position="174"/>
    </location>
</feature>
<dbReference type="InterPro" id="IPR011701">
    <property type="entry name" value="MFS"/>
</dbReference>
<dbReference type="PANTHER" id="PTHR23507:SF39">
    <property type="entry name" value="GH23453P-RELATED"/>
    <property type="match status" value="1"/>
</dbReference>
<organism evidence="7 8">
    <name type="scientific">Eumeta variegata</name>
    <name type="common">Bagworm moth</name>
    <name type="synonym">Eumeta japonica</name>
    <dbReference type="NCBI Taxonomy" id="151549"/>
    <lineage>
        <taxon>Eukaryota</taxon>
        <taxon>Metazoa</taxon>
        <taxon>Ecdysozoa</taxon>
        <taxon>Arthropoda</taxon>
        <taxon>Hexapoda</taxon>
        <taxon>Insecta</taxon>
        <taxon>Pterygota</taxon>
        <taxon>Neoptera</taxon>
        <taxon>Endopterygota</taxon>
        <taxon>Lepidoptera</taxon>
        <taxon>Glossata</taxon>
        <taxon>Ditrysia</taxon>
        <taxon>Tineoidea</taxon>
        <taxon>Psychidae</taxon>
        <taxon>Oiketicinae</taxon>
        <taxon>Eumeta</taxon>
    </lineage>
</organism>
<feature type="transmembrane region" description="Helical" evidence="6">
    <location>
        <begin position="331"/>
        <end position="352"/>
    </location>
</feature>
<proteinExistence type="predicted"/>
<comment type="caution">
    <text evidence="7">The sequence shown here is derived from an EMBL/GenBank/DDBJ whole genome shotgun (WGS) entry which is preliminary data.</text>
</comment>
<dbReference type="Proteomes" id="UP000299102">
    <property type="component" value="Unassembled WGS sequence"/>
</dbReference>
<dbReference type="Gene3D" id="1.20.1250.20">
    <property type="entry name" value="MFS general substrate transporter like domains"/>
    <property type="match status" value="1"/>
</dbReference>
<dbReference type="AlphaFoldDB" id="A0A4C1T385"/>
<sequence length="436" mass="48170">MTISEAQDMSCGGSKVKGVAFCAGDYQCILLLASGIKSNETQQLENEVQQYLTMVTMVYSMTGAVVLAIVSLFLGSWSDKYGRKPLLTWPVLGLTASSFLAVLFGALRGLGPWWYIITIIPTSVSGGVTVFYTGACCYLSDITTESERSFKITLLQAGLLAGTIVGTLASPYLLRLIGSIPLLLMVAVAHTLAYTYSLVWIRESVKISKKGRLSSLFDVSLVKELMKTCVKERPNRDRTILFLLIICYTFSIPFTSSLDYMYTRNKLQWSLETYSVFSVVNTLMVITGSLVGVTILQKVLKINDMWLILLAYLSSMFDYFIKAFAILTWQMYVGALISMFSGLASPLLKSTLSKLLPPEELGKIFTLLGTLNSIVQIVAPLLISPLYSATLNQFPGSIYIVSAAIHDTISIVLCCAKYCMWRYSPTPKKDIMMINL</sequence>
<evidence type="ECO:0000256" key="3">
    <source>
        <dbReference type="ARBA" id="ARBA00022692"/>
    </source>
</evidence>
<feature type="transmembrane region" description="Helical" evidence="6">
    <location>
        <begin position="274"/>
        <end position="293"/>
    </location>
</feature>
<evidence type="ECO:0000313" key="8">
    <source>
        <dbReference type="Proteomes" id="UP000299102"/>
    </source>
</evidence>
<dbReference type="STRING" id="151549.A0A4C1T385"/>
<evidence type="ECO:0000256" key="6">
    <source>
        <dbReference type="SAM" id="Phobius"/>
    </source>
</evidence>
<comment type="subcellular location">
    <subcellularLocation>
        <location evidence="2">Cell membrane</location>
    </subcellularLocation>
    <subcellularLocation>
        <location evidence="1">Membrane</location>
        <topology evidence="1">Multi-pass membrane protein</topology>
    </subcellularLocation>
</comment>